<organism evidence="1 2">
    <name type="scientific">Halomarina salina</name>
    <dbReference type="NCBI Taxonomy" id="1872699"/>
    <lineage>
        <taxon>Archaea</taxon>
        <taxon>Methanobacteriati</taxon>
        <taxon>Methanobacteriota</taxon>
        <taxon>Stenosarchaea group</taxon>
        <taxon>Halobacteria</taxon>
        <taxon>Halobacteriales</taxon>
        <taxon>Natronomonadaceae</taxon>
        <taxon>Halomarina</taxon>
    </lineage>
</organism>
<dbReference type="RefSeq" id="WP_247413608.1">
    <property type="nucleotide sequence ID" value="NZ_JALLGW010000001.1"/>
</dbReference>
<protein>
    <submittedName>
        <fullName evidence="1">Uncharacterized protein</fullName>
    </submittedName>
</protein>
<proteinExistence type="predicted"/>
<name>A0ABD5RK19_9EURY</name>
<keyword evidence="2" id="KW-1185">Reference proteome</keyword>
<dbReference type="Proteomes" id="UP001596099">
    <property type="component" value="Unassembled WGS sequence"/>
</dbReference>
<dbReference type="EMBL" id="JBHSQH010000001">
    <property type="protein sequence ID" value="MFC5970682.1"/>
    <property type="molecule type" value="Genomic_DNA"/>
</dbReference>
<sequence>MQPDTNEQNAGRADPGRSWLYCENCDWARTVRSATSASAFALAEEDARTHAALTTYDDDPHCVHAINPDTGDIVVHD</sequence>
<gene>
    <name evidence="1" type="ORF">ACFPYI_04985</name>
</gene>
<evidence type="ECO:0000313" key="2">
    <source>
        <dbReference type="Proteomes" id="UP001596099"/>
    </source>
</evidence>
<dbReference type="AlphaFoldDB" id="A0ABD5RK19"/>
<reference evidence="1 2" key="1">
    <citation type="journal article" date="2019" name="Int. J. Syst. Evol. Microbiol.">
        <title>The Global Catalogue of Microorganisms (GCM) 10K type strain sequencing project: providing services to taxonomists for standard genome sequencing and annotation.</title>
        <authorList>
            <consortium name="The Broad Institute Genomics Platform"/>
            <consortium name="The Broad Institute Genome Sequencing Center for Infectious Disease"/>
            <person name="Wu L."/>
            <person name="Ma J."/>
        </authorList>
    </citation>
    <scope>NUCLEOTIDE SEQUENCE [LARGE SCALE GENOMIC DNA]</scope>
    <source>
        <strain evidence="1 2">CGMCC 1.12543</strain>
    </source>
</reference>
<evidence type="ECO:0000313" key="1">
    <source>
        <dbReference type="EMBL" id="MFC5970682.1"/>
    </source>
</evidence>
<accession>A0ABD5RK19</accession>
<comment type="caution">
    <text evidence="1">The sequence shown here is derived from an EMBL/GenBank/DDBJ whole genome shotgun (WGS) entry which is preliminary data.</text>
</comment>